<dbReference type="Proteomes" id="UP001187682">
    <property type="component" value="Unassembled WGS sequence"/>
</dbReference>
<evidence type="ECO:0000256" key="5">
    <source>
        <dbReference type="ARBA" id="ARBA00023002"/>
    </source>
</evidence>
<sequence>MHIRALLAFSAVVTAASAGFVWDDHPWQRPTPEDRRSPCPLLNSLANHGFLARDGRDISIDDIVNGIEEAVNLSPNSSRPVAELAATASTTGNPKTLNLDDLNTHGVIEHDASLSREDTYFGDNHSFNPKIYHSFSKFFTEPVISIETAAAARSSRISCARAANPDFEFGADQDRVSRLETALYLAVFGKGTEGNARTKWVDVLFREERLPYREGFRRPAEAISNDDIVELADKIAAAS</sequence>
<dbReference type="InterPro" id="IPR036851">
    <property type="entry name" value="Chloroperoxidase-like_sf"/>
</dbReference>
<keyword evidence="3" id="KW-0349">Heme</keyword>
<reference evidence="10" key="1">
    <citation type="submission" date="2018-03" db="EMBL/GenBank/DDBJ databases">
        <authorList>
            <person name="Guldener U."/>
        </authorList>
    </citation>
    <scope>NUCLEOTIDE SEQUENCE</scope>
</reference>
<dbReference type="Gene3D" id="1.10.489.10">
    <property type="entry name" value="Chloroperoxidase-like"/>
    <property type="match status" value="1"/>
</dbReference>
<dbReference type="InterPro" id="IPR000028">
    <property type="entry name" value="Chloroperoxidase"/>
</dbReference>
<dbReference type="GO" id="GO:0046872">
    <property type="term" value="F:metal ion binding"/>
    <property type="evidence" value="ECO:0007669"/>
    <property type="project" value="UniProtKB-KW"/>
</dbReference>
<proteinExistence type="inferred from homology"/>
<evidence type="ECO:0000256" key="7">
    <source>
        <dbReference type="ARBA" id="ARBA00025795"/>
    </source>
</evidence>
<gene>
    <name evidence="10" type="ORF">DNG_04503</name>
</gene>
<dbReference type="AlphaFoldDB" id="A0AAE8SUL4"/>
<keyword evidence="8" id="KW-0732">Signal</keyword>
<accession>A0AAE8SUL4</accession>
<evidence type="ECO:0000256" key="8">
    <source>
        <dbReference type="SAM" id="SignalP"/>
    </source>
</evidence>
<dbReference type="PROSITE" id="PS51405">
    <property type="entry name" value="HEME_HALOPEROXIDASE"/>
    <property type="match status" value="1"/>
</dbReference>
<comment type="caution">
    <text evidence="10">The sequence shown here is derived from an EMBL/GenBank/DDBJ whole genome shotgun (WGS) entry which is preliminary data.</text>
</comment>
<name>A0AAE8SUL4_9PEZI</name>
<keyword evidence="11" id="KW-1185">Reference proteome</keyword>
<feature type="domain" description="Heme haloperoxidase family profile" evidence="9">
    <location>
        <begin position="23"/>
        <end position="230"/>
    </location>
</feature>
<evidence type="ECO:0000256" key="3">
    <source>
        <dbReference type="ARBA" id="ARBA00022617"/>
    </source>
</evidence>
<dbReference type="Pfam" id="PF01328">
    <property type="entry name" value="Peroxidase_2"/>
    <property type="match status" value="1"/>
</dbReference>
<evidence type="ECO:0000256" key="1">
    <source>
        <dbReference type="ARBA" id="ARBA00001970"/>
    </source>
</evidence>
<dbReference type="EMBL" id="ONZQ02000005">
    <property type="protein sequence ID" value="SPO01830.1"/>
    <property type="molecule type" value="Genomic_DNA"/>
</dbReference>
<dbReference type="SUPFAM" id="SSF47571">
    <property type="entry name" value="Cloroperoxidase"/>
    <property type="match status" value="1"/>
</dbReference>
<keyword evidence="2" id="KW-0575">Peroxidase</keyword>
<dbReference type="PANTHER" id="PTHR33577:SF19">
    <property type="entry name" value="HEME HALOPEROXIDASE FAMILY PROFILE DOMAIN-CONTAINING PROTEIN-RELATED"/>
    <property type="match status" value="1"/>
</dbReference>
<evidence type="ECO:0000259" key="9">
    <source>
        <dbReference type="PROSITE" id="PS51405"/>
    </source>
</evidence>
<comment type="similarity">
    <text evidence="7">Belongs to the chloroperoxidase family.</text>
</comment>
<feature type="chain" id="PRO_5041899822" evidence="8">
    <location>
        <begin position="19"/>
        <end position="239"/>
    </location>
</feature>
<comment type="cofactor">
    <cofactor evidence="1">
        <name>heme b</name>
        <dbReference type="ChEBI" id="CHEBI:60344"/>
    </cofactor>
</comment>
<dbReference type="PANTHER" id="PTHR33577">
    <property type="entry name" value="STERIGMATOCYSTIN BIOSYNTHESIS PEROXIDASE STCC-RELATED"/>
    <property type="match status" value="1"/>
</dbReference>
<evidence type="ECO:0000313" key="11">
    <source>
        <dbReference type="Proteomes" id="UP001187682"/>
    </source>
</evidence>
<organism evidence="10 11">
    <name type="scientific">Cephalotrichum gorgonifer</name>
    <dbReference type="NCBI Taxonomy" id="2041049"/>
    <lineage>
        <taxon>Eukaryota</taxon>
        <taxon>Fungi</taxon>
        <taxon>Dikarya</taxon>
        <taxon>Ascomycota</taxon>
        <taxon>Pezizomycotina</taxon>
        <taxon>Sordariomycetes</taxon>
        <taxon>Hypocreomycetidae</taxon>
        <taxon>Microascales</taxon>
        <taxon>Microascaceae</taxon>
        <taxon>Cephalotrichum</taxon>
    </lineage>
</organism>
<evidence type="ECO:0000256" key="4">
    <source>
        <dbReference type="ARBA" id="ARBA00022723"/>
    </source>
</evidence>
<keyword evidence="5" id="KW-0560">Oxidoreductase</keyword>
<dbReference type="GO" id="GO:0004601">
    <property type="term" value="F:peroxidase activity"/>
    <property type="evidence" value="ECO:0007669"/>
    <property type="project" value="UniProtKB-KW"/>
</dbReference>
<keyword evidence="6" id="KW-0408">Iron</keyword>
<feature type="signal peptide" evidence="8">
    <location>
        <begin position="1"/>
        <end position="18"/>
    </location>
</feature>
<protein>
    <submittedName>
        <fullName evidence="10">Related to chloroperoxidase</fullName>
    </submittedName>
</protein>
<evidence type="ECO:0000313" key="10">
    <source>
        <dbReference type="EMBL" id="SPO01830.1"/>
    </source>
</evidence>
<evidence type="ECO:0000256" key="6">
    <source>
        <dbReference type="ARBA" id="ARBA00023004"/>
    </source>
</evidence>
<keyword evidence="4" id="KW-0479">Metal-binding</keyword>
<evidence type="ECO:0000256" key="2">
    <source>
        <dbReference type="ARBA" id="ARBA00022559"/>
    </source>
</evidence>